<dbReference type="InterPro" id="IPR007174">
    <property type="entry name" value="Las1"/>
</dbReference>
<name>A0A448Z2N6_9STRA</name>
<keyword evidence="3" id="KW-1185">Reference proteome</keyword>
<dbReference type="GO" id="GO:0030687">
    <property type="term" value="C:preribosome, large subunit precursor"/>
    <property type="evidence" value="ECO:0007669"/>
    <property type="project" value="TreeGrafter"/>
</dbReference>
<dbReference type="Proteomes" id="UP000291116">
    <property type="component" value="Unassembled WGS sequence"/>
</dbReference>
<feature type="compositionally biased region" description="Polar residues" evidence="1">
    <location>
        <begin position="8"/>
        <end position="19"/>
    </location>
</feature>
<organism evidence="2 3">
    <name type="scientific">Pseudo-nitzschia multistriata</name>
    <dbReference type="NCBI Taxonomy" id="183589"/>
    <lineage>
        <taxon>Eukaryota</taxon>
        <taxon>Sar</taxon>
        <taxon>Stramenopiles</taxon>
        <taxon>Ochrophyta</taxon>
        <taxon>Bacillariophyta</taxon>
        <taxon>Bacillariophyceae</taxon>
        <taxon>Bacillariophycidae</taxon>
        <taxon>Bacillariales</taxon>
        <taxon>Bacillariaceae</taxon>
        <taxon>Pseudo-nitzschia</taxon>
    </lineage>
</organism>
<reference evidence="2 3" key="1">
    <citation type="submission" date="2019-01" db="EMBL/GenBank/DDBJ databases">
        <authorList>
            <person name="Ferrante I. M."/>
        </authorList>
    </citation>
    <scope>NUCLEOTIDE SEQUENCE [LARGE SCALE GENOMIC DNA]</scope>
    <source>
        <strain evidence="2 3">B856</strain>
    </source>
</reference>
<feature type="compositionally biased region" description="Low complexity" evidence="1">
    <location>
        <begin position="919"/>
        <end position="935"/>
    </location>
</feature>
<dbReference type="GO" id="GO:0004519">
    <property type="term" value="F:endonuclease activity"/>
    <property type="evidence" value="ECO:0007669"/>
    <property type="project" value="InterPro"/>
</dbReference>
<gene>
    <name evidence="2" type="ORF">PSNMU_V1.4_AUG-EV-PASAV3_0030410</name>
</gene>
<evidence type="ECO:0000256" key="1">
    <source>
        <dbReference type="SAM" id="MobiDB-lite"/>
    </source>
</evidence>
<feature type="compositionally biased region" description="Polar residues" evidence="1">
    <location>
        <begin position="634"/>
        <end position="643"/>
    </location>
</feature>
<feature type="region of interest" description="Disordered" evidence="1">
    <location>
        <begin position="323"/>
        <end position="379"/>
    </location>
</feature>
<dbReference type="GO" id="GO:0090730">
    <property type="term" value="C:Las1 complex"/>
    <property type="evidence" value="ECO:0007669"/>
    <property type="project" value="InterPro"/>
</dbReference>
<proteinExistence type="predicted"/>
<feature type="compositionally biased region" description="Low complexity" evidence="1">
    <location>
        <begin position="292"/>
        <end position="302"/>
    </location>
</feature>
<accession>A0A448Z2N6</accession>
<dbReference type="GO" id="GO:0000460">
    <property type="term" value="P:maturation of 5.8S rRNA"/>
    <property type="evidence" value="ECO:0007669"/>
    <property type="project" value="TreeGrafter"/>
</dbReference>
<sequence>MSYYGPASESSPKGETLASNDRLPQYDYSQHCEHSYTLMDRAGHFNRLNKRLRKTVRVVPWRDEWELEAVGKALLSVLEYDGADWTPADPQEPPRTEMCPEEAFAMISVWNSRLASLGGLPHAVESTAALAQVYWRDSLRRSRRASRTKTIAPNHGNGVSVMELRLAYSAAITRCINGFADSLQQQRTLAASVSSLCGQLGIPSWLVDARHESSHNALPGIEVLRLSASTLLEFMKVEFWIPRCTKWDDNNNGNSGGSMATMETARGTAGSHESENHIPNNGCSNISHDEGNSSSARNGNSGQQPIDRLVQYKACASAWATTRSNGARNDDSNAAPPTQSKQKKKRPSMPPKTTILPYDPLFGEEGILSSSDEEGDDDAKEELNLDKPVVNSIWGSSIGTNTNRYLLLDIPKKKKKKGKDKKNKGKPIQNVPKKRKGEKSPNDCAKLFVQSVSSPQEGYAIAVRYLVWGGVGGAPAERGVLIPGSEVAFPATPQGVSNCWQRYSPLIHVITRTWPGFAACILTHLVDFVLSIEDSSAVCENESLDAGSIRKLYFLYAWIRLILSQRFMAALDRNFSVKTTTTKNSNPLDLPLAHLDHLESLGYPLNSLLDRCRRCNSEKHDNSNGENGDASGRSFVNNSDSMGTSRDIVRDLESILGAKVSPNFGYSDNTFVPSNTNNTVEPNPLSRSTENDDSINIQVEHAKTSGEMSLDEMEAMLLSEDNNNNGQEGAKAEHPPTASHLEDAMKATYMTSGTSAGACMEMAEQQRQVDLNMRRPAWIRCQRWDECAIGTLPGYPTCPSSSFRVATESNTFLFAETSPSDATADKKKPMTPKEVEAQLKARRELGEASTHPKIFSDDLLDDMKEILLILEKRIQEGPGSIGAAEVDNFVGMSKNVLDEMKQKEYERLEDAKSPPAEPSPAATAAVSTPAPVIPTSEAIAASGKNESPEDDEFFNPDDMSEGPGYSPDGGQGSIPKDTTNTYVIPGMDEMSPEEYQKALQKSIIDRQSVRKSSGTYGNRNTWDYLNGLSGGTDPVVLKQDEDNLEN</sequence>
<feature type="region of interest" description="Disordered" evidence="1">
    <location>
        <begin position="1005"/>
        <end position="1046"/>
    </location>
</feature>
<feature type="compositionally biased region" description="Polar residues" evidence="1">
    <location>
        <begin position="277"/>
        <end position="286"/>
    </location>
</feature>
<dbReference type="PANTHER" id="PTHR15002:SF0">
    <property type="entry name" value="RIBOSOMAL BIOGENESIS PROTEIN LAS1L"/>
    <property type="match status" value="1"/>
</dbReference>
<dbReference type="OrthoDB" id="48286at2759"/>
<dbReference type="Pfam" id="PF04031">
    <property type="entry name" value="Las1"/>
    <property type="match status" value="1"/>
</dbReference>
<feature type="compositionally biased region" description="Polar residues" evidence="1">
    <location>
        <begin position="1010"/>
        <end position="1023"/>
    </location>
</feature>
<feature type="compositionally biased region" description="Polar residues" evidence="1">
    <location>
        <begin position="670"/>
        <end position="688"/>
    </location>
</feature>
<dbReference type="EMBL" id="CAACVS010000083">
    <property type="protein sequence ID" value="VEU36288.1"/>
    <property type="molecule type" value="Genomic_DNA"/>
</dbReference>
<feature type="region of interest" description="Disordered" evidence="1">
    <location>
        <begin position="1"/>
        <end position="20"/>
    </location>
</feature>
<feature type="compositionally biased region" description="Basic residues" evidence="1">
    <location>
        <begin position="412"/>
        <end position="425"/>
    </location>
</feature>
<feature type="region of interest" description="Disordered" evidence="1">
    <location>
        <begin position="617"/>
        <end position="643"/>
    </location>
</feature>
<dbReference type="GO" id="GO:0000470">
    <property type="term" value="P:maturation of LSU-rRNA"/>
    <property type="evidence" value="ECO:0007669"/>
    <property type="project" value="TreeGrafter"/>
</dbReference>
<feature type="region of interest" description="Disordered" evidence="1">
    <location>
        <begin position="409"/>
        <end position="441"/>
    </location>
</feature>
<protein>
    <submittedName>
        <fullName evidence="2">Uncharacterized protein</fullName>
    </submittedName>
</protein>
<feature type="compositionally biased region" description="Acidic residues" evidence="1">
    <location>
        <begin position="948"/>
        <end position="960"/>
    </location>
</feature>
<feature type="region of interest" description="Disordered" evidence="1">
    <location>
        <begin position="907"/>
        <end position="986"/>
    </location>
</feature>
<feature type="region of interest" description="Disordered" evidence="1">
    <location>
        <begin position="670"/>
        <end position="691"/>
    </location>
</feature>
<feature type="region of interest" description="Disordered" evidence="1">
    <location>
        <begin position="250"/>
        <end position="303"/>
    </location>
</feature>
<evidence type="ECO:0000313" key="2">
    <source>
        <dbReference type="EMBL" id="VEU36288.1"/>
    </source>
</evidence>
<dbReference type="AlphaFoldDB" id="A0A448Z2N6"/>
<evidence type="ECO:0000313" key="3">
    <source>
        <dbReference type="Proteomes" id="UP000291116"/>
    </source>
</evidence>
<dbReference type="PANTHER" id="PTHR15002">
    <property type="entry name" value="RIBOSOMAL BIOGENESIS PROTEIN LAS1L"/>
    <property type="match status" value="1"/>
</dbReference>